<evidence type="ECO:0000313" key="8">
    <source>
        <dbReference type="Proteomes" id="UP000799439"/>
    </source>
</evidence>
<comment type="similarity">
    <text evidence="2">Belongs to the MAK10 family.</text>
</comment>
<evidence type="ECO:0000259" key="6">
    <source>
        <dbReference type="Pfam" id="PF25789"/>
    </source>
</evidence>
<evidence type="ECO:0000259" key="5">
    <source>
        <dbReference type="Pfam" id="PF04112"/>
    </source>
</evidence>
<dbReference type="Pfam" id="PF25789">
    <property type="entry name" value="TPR_NAA35"/>
    <property type="match status" value="1"/>
</dbReference>
<feature type="region of interest" description="Disordered" evidence="4">
    <location>
        <begin position="23"/>
        <end position="43"/>
    </location>
</feature>
<evidence type="ECO:0000313" key="7">
    <source>
        <dbReference type="EMBL" id="KAF2156196.1"/>
    </source>
</evidence>
<dbReference type="Pfam" id="PF04112">
    <property type="entry name" value="Mak10"/>
    <property type="match status" value="1"/>
</dbReference>
<evidence type="ECO:0000256" key="3">
    <source>
        <dbReference type="ARBA" id="ARBA00022490"/>
    </source>
</evidence>
<dbReference type="InterPro" id="IPR007244">
    <property type="entry name" value="Naa35_N"/>
</dbReference>
<comment type="caution">
    <text evidence="7">The sequence shown here is derived from an EMBL/GenBank/DDBJ whole genome shotgun (WGS) entry which is preliminary data.</text>
</comment>
<reference evidence="7" key="1">
    <citation type="journal article" date="2020" name="Stud. Mycol.">
        <title>101 Dothideomycetes genomes: a test case for predicting lifestyles and emergence of pathogens.</title>
        <authorList>
            <person name="Haridas S."/>
            <person name="Albert R."/>
            <person name="Binder M."/>
            <person name="Bloem J."/>
            <person name="Labutti K."/>
            <person name="Salamov A."/>
            <person name="Andreopoulos B."/>
            <person name="Baker S."/>
            <person name="Barry K."/>
            <person name="Bills G."/>
            <person name="Bluhm B."/>
            <person name="Cannon C."/>
            <person name="Castanera R."/>
            <person name="Culley D."/>
            <person name="Daum C."/>
            <person name="Ezra D."/>
            <person name="Gonzalez J."/>
            <person name="Henrissat B."/>
            <person name="Kuo A."/>
            <person name="Liang C."/>
            <person name="Lipzen A."/>
            <person name="Lutzoni F."/>
            <person name="Magnuson J."/>
            <person name="Mondo S."/>
            <person name="Nolan M."/>
            <person name="Ohm R."/>
            <person name="Pangilinan J."/>
            <person name="Park H.-J."/>
            <person name="Ramirez L."/>
            <person name="Alfaro M."/>
            <person name="Sun H."/>
            <person name="Tritt A."/>
            <person name="Yoshinaga Y."/>
            <person name="Zwiers L.-H."/>
            <person name="Turgeon B."/>
            <person name="Goodwin S."/>
            <person name="Spatafora J."/>
            <person name="Crous P."/>
            <person name="Grigoriev I."/>
        </authorList>
    </citation>
    <scope>NUCLEOTIDE SEQUENCE</scope>
    <source>
        <strain evidence="7">CBS 260.36</strain>
    </source>
</reference>
<name>A0A9P4J6X3_9PEZI</name>
<dbReference type="OrthoDB" id="269405at2759"/>
<evidence type="ECO:0000256" key="2">
    <source>
        <dbReference type="ARBA" id="ARBA00006289"/>
    </source>
</evidence>
<dbReference type="PANTHER" id="PTHR21373:SF0">
    <property type="entry name" value="N-ALPHA-ACETYLTRANSFERASE 35, NATC AUXILIARY SUBUNIT"/>
    <property type="match status" value="1"/>
</dbReference>
<gene>
    <name evidence="7" type="ORF">K461DRAFT_275309</name>
</gene>
<evidence type="ECO:0000256" key="1">
    <source>
        <dbReference type="ARBA" id="ARBA00004496"/>
    </source>
</evidence>
<comment type="subcellular location">
    <subcellularLocation>
        <location evidence="1">Cytoplasm</location>
    </subcellularLocation>
</comment>
<dbReference type="EMBL" id="ML996082">
    <property type="protein sequence ID" value="KAF2156196.1"/>
    <property type="molecule type" value="Genomic_DNA"/>
</dbReference>
<dbReference type="PANTHER" id="PTHR21373">
    <property type="entry name" value="GLUCOSE REPRESSIBLE PROTEIN MAK10"/>
    <property type="match status" value="1"/>
</dbReference>
<feature type="domain" description="NAA35-like TPR repeats" evidence="6">
    <location>
        <begin position="355"/>
        <end position="735"/>
    </location>
</feature>
<dbReference type="Proteomes" id="UP000799439">
    <property type="component" value="Unassembled WGS sequence"/>
</dbReference>
<sequence>MRNDEEGRGVSHLSVKVADLTCNESANNHDDGNHSTVAPLQPGRGQDITEIFTRASNALNHGQLVKDDFFTLFESVAALEIMDPKMDSGCSLPDEDSVLEDFDPLNHTLPEEVLWIMDELLCFEMAWHDGNPLSQTLFTSLHLNSLLSSDNLPLERLAFRTRVAASQAAKHPLVIHTLRAYCLGLAKCCDFIIQEIVSEHFYEEEDFITANFTRDLVTRIPEGSILATLDDAMAELARIDLSPDLETAIRSRLQLRKSMVQAFRPIGLDVASSDKSTLFKSVRDLITSVDASHVLCKATPTPVFSERVQRHLASNTPPRPIKQTSWDEAKRKLLQICEDTIFAFDITKLSPSFTPHALMRFAWEFTSRKPQPITYSRAIMQGLLFKSASVMGQLPHPDLLLSDIRSLVLPASDLLDPHNWQIELPSSPRYEIARRIDEFLARSMDEYLNLYRMALQNRCRIRRTFAQSIAILDSLQAMAEEFDGDIVGFCWASTTTRDPLAIERDSFSPLAAWVYHHKLQAMQVVVQMGFELELYLPDELAASYALLSFFAETHRGHCATIISVLESRLSPSRREPPPAPARREICASISFLEVIASQSRARFSLASALADLYTLMMLLGLIPYTSSERKNHSLPALRHELRLKPFLPIGTPILPSHEQLDEITTARPPETTFEEIREEADFKLRIARTELVALRATEPEKGRINGVETGWREEIKVLTQVAVEVAVSLATLAKVWEGQGIRTLGEATSDVKEKLKKAWVVEIPAPEQRRNVWWVVPKVAAVKSQQESDR</sequence>
<dbReference type="InterPro" id="IPR057983">
    <property type="entry name" value="NAA35-like_N"/>
</dbReference>
<dbReference type="AlphaFoldDB" id="A0A9P4J6X3"/>
<accession>A0A9P4J6X3</accession>
<evidence type="ECO:0000256" key="4">
    <source>
        <dbReference type="SAM" id="MobiDB-lite"/>
    </source>
</evidence>
<protein>
    <submittedName>
        <fullName evidence="7">Mak10-domain-containing protein</fullName>
    </submittedName>
</protein>
<keyword evidence="3" id="KW-0963">Cytoplasm</keyword>
<organism evidence="7 8">
    <name type="scientific">Myriangium duriaei CBS 260.36</name>
    <dbReference type="NCBI Taxonomy" id="1168546"/>
    <lineage>
        <taxon>Eukaryota</taxon>
        <taxon>Fungi</taxon>
        <taxon>Dikarya</taxon>
        <taxon>Ascomycota</taxon>
        <taxon>Pezizomycotina</taxon>
        <taxon>Dothideomycetes</taxon>
        <taxon>Dothideomycetidae</taxon>
        <taxon>Myriangiales</taxon>
        <taxon>Myriangiaceae</taxon>
        <taxon>Myriangium</taxon>
    </lineage>
</organism>
<dbReference type="GO" id="GO:0031417">
    <property type="term" value="C:NatC complex"/>
    <property type="evidence" value="ECO:0007669"/>
    <property type="project" value="InterPro"/>
</dbReference>
<keyword evidence="8" id="KW-1185">Reference proteome</keyword>
<feature type="domain" description="NAA35-like N-terminal" evidence="5">
    <location>
        <begin position="62"/>
        <end position="225"/>
    </location>
</feature>
<proteinExistence type="inferred from homology"/>
<dbReference type="InterPro" id="IPR057982">
    <property type="entry name" value="TPR_NAA35"/>
</dbReference>